<dbReference type="EMBL" id="QSBI01000002">
    <property type="protein sequence ID" value="RGX12681.1"/>
    <property type="molecule type" value="Genomic_DNA"/>
</dbReference>
<feature type="signal peptide" evidence="1">
    <location>
        <begin position="1"/>
        <end position="25"/>
    </location>
</feature>
<sequence>MKRKYVKIMFLSMTLLTSSITTAYATIPEDEKKEETQKVTEDAHLPLMIINGTNKSEHFFISSKSLTNKEIKITAPNGFTVSPSVIPANSGKQKVTVTLNSSKILTKGKIVLRNGDYRSYLKVKGYGTALPAKDISKSPIYKGGNDSEFNKTFNPGSKGYTLEFRVKTDEPEKCFYPYFVNEKGYGFKAYITSTEVGLYNAYKKNISNPATAGKEGGQGKFYNNDGEAHTYRIAVTPDNRAFIYRDGMPIDSVRIIDYAPQPYFASGIGEAEENLLKNPDFEGEFDTNPESKLVTAVEGWDVVIGDRWNSEQYIKPEEIDNMQDIDNHIFEIKPYKWAAGWSDGILMQVVDVAPNETYTLSALLKGGIAKKAGTLTGKMIIEEAQNKEKRVVTEIASDNWEMYSMDYTTSADCKQLRISFTVGRGKWGNDIGAIRVDNAKLTGVSCNYTPKFGFVDNTSDIEYFTIDESGAYAPMQPTITINLPSK</sequence>
<comment type="caution">
    <text evidence="2">The sequence shown here is derived from an EMBL/GenBank/DDBJ whole genome shotgun (WGS) entry which is preliminary data.</text>
</comment>
<name>A0A413EXH4_BACOV</name>
<reference evidence="2 3" key="1">
    <citation type="submission" date="2018-08" db="EMBL/GenBank/DDBJ databases">
        <title>A genome reference for cultivated species of the human gut microbiota.</title>
        <authorList>
            <person name="Zou Y."/>
            <person name="Xue W."/>
            <person name="Luo G."/>
        </authorList>
    </citation>
    <scope>NUCLEOTIDE SEQUENCE [LARGE SCALE GENOMIC DNA]</scope>
    <source>
        <strain evidence="2 3">AF04-46</strain>
    </source>
</reference>
<evidence type="ECO:0000256" key="1">
    <source>
        <dbReference type="SAM" id="SignalP"/>
    </source>
</evidence>
<dbReference type="RefSeq" id="WP_117513189.1">
    <property type="nucleotide sequence ID" value="NZ_JAQCPI010000004.1"/>
</dbReference>
<dbReference type="Gene3D" id="2.60.120.260">
    <property type="entry name" value="Galactose-binding domain-like"/>
    <property type="match status" value="1"/>
</dbReference>
<evidence type="ECO:0000313" key="3">
    <source>
        <dbReference type="Proteomes" id="UP000286031"/>
    </source>
</evidence>
<gene>
    <name evidence="2" type="ORF">DWV35_01845</name>
</gene>
<dbReference type="Proteomes" id="UP000286031">
    <property type="component" value="Unassembled WGS sequence"/>
</dbReference>
<evidence type="ECO:0000313" key="2">
    <source>
        <dbReference type="EMBL" id="RGX12681.1"/>
    </source>
</evidence>
<proteinExistence type="predicted"/>
<keyword evidence="1" id="KW-0732">Signal</keyword>
<accession>A0A413EXH4</accession>
<protein>
    <submittedName>
        <fullName evidence="2">Sugar-binding protein</fullName>
    </submittedName>
</protein>
<feature type="chain" id="PRO_5019122788" evidence="1">
    <location>
        <begin position="26"/>
        <end position="486"/>
    </location>
</feature>
<dbReference type="AlphaFoldDB" id="A0A413EXH4"/>
<organism evidence="2 3">
    <name type="scientific">Bacteroides ovatus</name>
    <dbReference type="NCBI Taxonomy" id="28116"/>
    <lineage>
        <taxon>Bacteria</taxon>
        <taxon>Pseudomonadati</taxon>
        <taxon>Bacteroidota</taxon>
        <taxon>Bacteroidia</taxon>
        <taxon>Bacteroidales</taxon>
        <taxon>Bacteroidaceae</taxon>
        <taxon>Bacteroides</taxon>
    </lineage>
</organism>